<dbReference type="SUPFAM" id="SSF81301">
    <property type="entry name" value="Nucleotidyltransferase"/>
    <property type="match status" value="1"/>
</dbReference>
<sequence length="302" mass="34415">MAIPEKQLDTWANVGAEKAASDTYSSIKAAVDADSALKEFDYKVYLQGSYRNSTNVYGDMDVDVVVESTKSFYYDIDDLTEPQKAEFKQRFPGDSEYTFVRFRTAVEKALASYYSTDLVTHRNKCILVTGKSGRLDADVVPCVQYRDYRKNSAPKLPDPYQGIVLFTRDANRKIVNYPIAHYDNGVTKNKTSSEHFKPAVRIFKNLRNHCVANDLISADKASSYFVGCLIYNAPNESFKKSNHDTVLAILQWLHDLTDEQFDKLVCQNELFYLVRDEPGLWKPGDAKVFRNAAIKAWNDWGK</sequence>
<evidence type="ECO:0000256" key="4">
    <source>
        <dbReference type="ARBA" id="ARBA00023118"/>
    </source>
</evidence>
<dbReference type="GO" id="GO:0016779">
    <property type="term" value="F:nucleotidyltransferase activity"/>
    <property type="evidence" value="ECO:0007669"/>
    <property type="project" value="InterPro"/>
</dbReference>
<keyword evidence="3" id="KW-0547">Nucleotide-binding</keyword>
<feature type="domain" description="cGAS/DncV-like nucleotidyltransferase C-terminal helical" evidence="5">
    <location>
        <begin position="183"/>
        <end position="298"/>
    </location>
</feature>
<dbReference type="AlphaFoldDB" id="E6Q5P5"/>
<dbReference type="CDD" id="cd05400">
    <property type="entry name" value="NT_2-5OAS_ClassI-CCAase"/>
    <property type="match status" value="1"/>
</dbReference>
<proteinExistence type="predicted"/>
<dbReference type="Pfam" id="PF26305">
    <property type="entry name" value="CD_NTase_C"/>
    <property type="match status" value="1"/>
</dbReference>
<comment type="caution">
    <text evidence="6">The sequence shown here is derived from an EMBL/GenBank/DDBJ whole genome shotgun (WGS) entry which is preliminary data.</text>
</comment>
<keyword evidence="2" id="KW-0548">Nucleotidyltransferase</keyword>
<evidence type="ECO:0000313" key="6">
    <source>
        <dbReference type="EMBL" id="CBI02516.1"/>
    </source>
</evidence>
<organism evidence="6">
    <name type="scientific">mine drainage metagenome</name>
    <dbReference type="NCBI Taxonomy" id="410659"/>
    <lineage>
        <taxon>unclassified sequences</taxon>
        <taxon>metagenomes</taxon>
        <taxon>ecological metagenomes</taxon>
    </lineage>
</organism>
<evidence type="ECO:0000256" key="1">
    <source>
        <dbReference type="ARBA" id="ARBA00022679"/>
    </source>
</evidence>
<dbReference type="Gene3D" id="3.30.460.10">
    <property type="entry name" value="Beta Polymerase, domain 2"/>
    <property type="match status" value="1"/>
</dbReference>
<protein>
    <recommendedName>
        <fullName evidence="5">cGAS/DncV-like nucleotidyltransferase C-terminal helical domain-containing protein</fullName>
    </recommendedName>
</protein>
<dbReference type="EMBL" id="CABO01000038">
    <property type="protein sequence ID" value="CBI02516.1"/>
    <property type="molecule type" value="Genomic_DNA"/>
</dbReference>
<name>E6Q5P5_9ZZZZ</name>
<evidence type="ECO:0000256" key="2">
    <source>
        <dbReference type="ARBA" id="ARBA00022695"/>
    </source>
</evidence>
<evidence type="ECO:0000259" key="5">
    <source>
        <dbReference type="Pfam" id="PF26305"/>
    </source>
</evidence>
<dbReference type="InterPro" id="IPR058909">
    <property type="entry name" value="CD_NTase_C"/>
</dbReference>
<reference evidence="6" key="1">
    <citation type="submission" date="2009-10" db="EMBL/GenBank/DDBJ databases">
        <title>Diversity of trophic interactions inside an arsenic-rich microbial ecosystem.</title>
        <authorList>
            <person name="Bertin P.N."/>
            <person name="Heinrich-Salmeron A."/>
            <person name="Pelletier E."/>
            <person name="Goulhen-Chollet F."/>
            <person name="Arsene-Ploetze F."/>
            <person name="Gallien S."/>
            <person name="Calteau A."/>
            <person name="Vallenet D."/>
            <person name="Casiot C."/>
            <person name="Chane-Woon-Ming B."/>
            <person name="Giloteaux L."/>
            <person name="Barakat M."/>
            <person name="Bonnefoy V."/>
            <person name="Bruneel O."/>
            <person name="Chandler M."/>
            <person name="Cleiss J."/>
            <person name="Duran R."/>
            <person name="Elbaz-Poulichet F."/>
            <person name="Fonknechten N."/>
            <person name="Lauga B."/>
            <person name="Mornico D."/>
            <person name="Ortet P."/>
            <person name="Schaeffer C."/>
            <person name="Siguier P."/>
            <person name="Alexander Thil Smith A."/>
            <person name="Van Dorsselaer A."/>
            <person name="Weissenbach J."/>
            <person name="Medigue C."/>
            <person name="Le Paslier D."/>
        </authorList>
    </citation>
    <scope>NUCLEOTIDE SEQUENCE</scope>
</reference>
<dbReference type="InterPro" id="IPR043519">
    <property type="entry name" value="NT_sf"/>
</dbReference>
<evidence type="ECO:0000256" key="3">
    <source>
        <dbReference type="ARBA" id="ARBA00022741"/>
    </source>
</evidence>
<keyword evidence="4" id="KW-0051">Antiviral defense</keyword>
<accession>E6Q5P5</accession>
<dbReference type="InterPro" id="IPR006116">
    <property type="entry name" value="NT_2-5OAS_ClassI-CCAase"/>
</dbReference>
<gene>
    <name evidence="6" type="ORF">CARN4_1178</name>
</gene>
<keyword evidence="1" id="KW-0808">Transferase</keyword>